<evidence type="ECO:0000256" key="3">
    <source>
        <dbReference type="ARBA" id="ARBA00022692"/>
    </source>
</evidence>
<dbReference type="EMBL" id="REFJ01000001">
    <property type="protein sequence ID" value="RMA82121.1"/>
    <property type="molecule type" value="Genomic_DNA"/>
</dbReference>
<gene>
    <name evidence="7" type="ORF">DFR27_0068</name>
</gene>
<sequence length="126" mass="13942">MAFTNGKKIREFPWRQWLVMQFVIITLVATVSIALFSVGHMLAVLSGLLIALVPNAIFIWFGYRFQGAKNAQQIVGSFYKGESIKFILTALLFAVAFMAVDGMYAVHIIVGFIIGVVVGWVGSIRL</sequence>
<keyword evidence="3 6" id="KW-0812">Transmembrane</keyword>
<keyword evidence="5 6" id="KW-0472">Membrane</keyword>
<dbReference type="Proteomes" id="UP000267187">
    <property type="component" value="Unassembled WGS sequence"/>
</dbReference>
<name>A0A3M0AAE7_9GAMM</name>
<evidence type="ECO:0000256" key="1">
    <source>
        <dbReference type="ARBA" id="ARBA00004651"/>
    </source>
</evidence>
<evidence type="ECO:0000256" key="6">
    <source>
        <dbReference type="SAM" id="Phobius"/>
    </source>
</evidence>
<feature type="transmembrane region" description="Helical" evidence="6">
    <location>
        <begin position="42"/>
        <end position="63"/>
    </location>
</feature>
<proteinExistence type="predicted"/>
<organism evidence="7 8">
    <name type="scientific">Umboniibacter marinipuniceus</name>
    <dbReference type="NCBI Taxonomy" id="569599"/>
    <lineage>
        <taxon>Bacteria</taxon>
        <taxon>Pseudomonadati</taxon>
        <taxon>Pseudomonadota</taxon>
        <taxon>Gammaproteobacteria</taxon>
        <taxon>Cellvibrionales</taxon>
        <taxon>Cellvibrionaceae</taxon>
        <taxon>Umboniibacter</taxon>
    </lineage>
</organism>
<reference evidence="7 8" key="1">
    <citation type="submission" date="2018-10" db="EMBL/GenBank/DDBJ databases">
        <title>Genomic Encyclopedia of Type Strains, Phase IV (KMG-IV): sequencing the most valuable type-strain genomes for metagenomic binning, comparative biology and taxonomic classification.</title>
        <authorList>
            <person name="Goeker M."/>
        </authorList>
    </citation>
    <scope>NUCLEOTIDE SEQUENCE [LARGE SCALE GENOMIC DNA]</scope>
    <source>
        <strain evidence="7 8">DSM 25080</strain>
    </source>
</reference>
<accession>A0A3M0AAE7</accession>
<dbReference type="InterPro" id="IPR005598">
    <property type="entry name" value="ATP_synth_I"/>
</dbReference>
<evidence type="ECO:0000313" key="8">
    <source>
        <dbReference type="Proteomes" id="UP000267187"/>
    </source>
</evidence>
<dbReference type="Pfam" id="PF03899">
    <property type="entry name" value="ATP-synt_I"/>
    <property type="match status" value="1"/>
</dbReference>
<feature type="transmembrane region" description="Helical" evidence="6">
    <location>
        <begin position="17"/>
        <end position="36"/>
    </location>
</feature>
<evidence type="ECO:0000256" key="4">
    <source>
        <dbReference type="ARBA" id="ARBA00022989"/>
    </source>
</evidence>
<keyword evidence="4 6" id="KW-1133">Transmembrane helix</keyword>
<comment type="subcellular location">
    <subcellularLocation>
        <location evidence="1">Cell membrane</location>
        <topology evidence="1">Multi-pass membrane protein</topology>
    </subcellularLocation>
</comment>
<keyword evidence="8" id="KW-1185">Reference proteome</keyword>
<keyword evidence="2" id="KW-1003">Cell membrane</keyword>
<feature type="transmembrane region" description="Helical" evidence="6">
    <location>
        <begin position="84"/>
        <end position="100"/>
    </location>
</feature>
<comment type="caution">
    <text evidence="7">The sequence shown here is derived from an EMBL/GenBank/DDBJ whole genome shotgun (WGS) entry which is preliminary data.</text>
</comment>
<dbReference type="AlphaFoldDB" id="A0A3M0AAE7"/>
<evidence type="ECO:0000256" key="2">
    <source>
        <dbReference type="ARBA" id="ARBA00022475"/>
    </source>
</evidence>
<evidence type="ECO:0000313" key="7">
    <source>
        <dbReference type="EMBL" id="RMA82121.1"/>
    </source>
</evidence>
<dbReference type="GO" id="GO:0005886">
    <property type="term" value="C:plasma membrane"/>
    <property type="evidence" value="ECO:0007669"/>
    <property type="project" value="UniProtKB-SubCell"/>
</dbReference>
<feature type="transmembrane region" description="Helical" evidence="6">
    <location>
        <begin position="106"/>
        <end position="124"/>
    </location>
</feature>
<protein>
    <submittedName>
        <fullName evidence="7">ATP synthase protein I</fullName>
    </submittedName>
</protein>
<evidence type="ECO:0000256" key="5">
    <source>
        <dbReference type="ARBA" id="ARBA00023136"/>
    </source>
</evidence>